<dbReference type="InterPro" id="IPR000477">
    <property type="entry name" value="RT_dom"/>
</dbReference>
<dbReference type="PANTHER" id="PTHR34047:SF8">
    <property type="entry name" value="PROTEIN YKFC"/>
    <property type="match status" value="1"/>
</dbReference>
<reference evidence="3" key="1">
    <citation type="submission" date="2023-06" db="EMBL/GenBank/DDBJ databases">
        <authorList>
            <person name="Zeman M."/>
            <person name="Kubasova T."/>
            <person name="Jahodarova E."/>
            <person name="Nykrynova M."/>
            <person name="Rychlik I."/>
        </authorList>
    </citation>
    <scope>NUCLEOTIDE SEQUENCE</scope>
    <source>
        <strain evidence="3">ET15</strain>
    </source>
</reference>
<comment type="similarity">
    <text evidence="1">Belongs to the bacterial reverse transcriptase family.</text>
</comment>
<dbReference type="InterPro" id="IPR043128">
    <property type="entry name" value="Rev_trsase/Diguanyl_cyclase"/>
</dbReference>
<dbReference type="EMBL" id="JAUEIF010000014">
    <property type="protein sequence ID" value="MDN0026267.1"/>
    <property type="molecule type" value="Genomic_DNA"/>
</dbReference>
<reference evidence="3" key="2">
    <citation type="submission" date="2023-08" db="EMBL/GenBank/DDBJ databases">
        <title>Identification and characterization of horizontal gene transfer across gut microbiota members of farm animals based on homology search.</title>
        <authorList>
            <person name="Schwarzerova J."/>
            <person name="Nykrynova M."/>
            <person name="Jureckova K."/>
            <person name="Cejkova D."/>
            <person name="Rychlik I."/>
        </authorList>
    </citation>
    <scope>NUCLEOTIDE SEQUENCE</scope>
    <source>
        <strain evidence="3">ET15</strain>
    </source>
</reference>
<dbReference type="PANTHER" id="PTHR34047">
    <property type="entry name" value="NUCLEAR INTRON MATURASE 1, MITOCHONDRIAL-RELATED"/>
    <property type="match status" value="1"/>
</dbReference>
<dbReference type="Gene3D" id="3.30.70.270">
    <property type="match status" value="1"/>
</dbReference>
<dbReference type="CDD" id="cd01651">
    <property type="entry name" value="RT_G2_intron"/>
    <property type="match status" value="1"/>
</dbReference>
<accession>A0AAW7JLF4</accession>
<keyword evidence="3" id="KW-0695">RNA-directed DNA polymerase</keyword>
<dbReference type="Pfam" id="PF00078">
    <property type="entry name" value="RVT_1"/>
    <property type="match status" value="1"/>
</dbReference>
<sequence>MKRIGNLFDRVISIENLRLADEKARKGKLRSYGVQIHDKNRDANIIALHESLKNGTFKTSKYHVFTIYEPKERLIYRLPYYPDRILHHAIMNVLEPIWVSIFNKNTYSCIKNRGIHKCAKDVKQALKQDPDGTRYCLKIDIKKFYPSIHHDVLKGIVRRKIKDNRLLALLDEIIDSVDDEKGVPIGNYLSQYFANLVLAYFDHWLKETKRVKYYWRYADDIVILAPNKEVLHELLHEIRAYLKGLKLRVKRNYQVFPVDSRGIDFLGYVFYHTHTLLRKSIKQKLCRRVAKLNKRKIVPSKEDYKQQICSWWGWCKYCDSLNLMNKLSKTFPYEIRFNRT</sequence>
<organism evidence="3 4">
    <name type="scientific">Leyella lascolaii</name>
    <dbReference type="NCBI Taxonomy" id="1776379"/>
    <lineage>
        <taxon>Bacteria</taxon>
        <taxon>Pseudomonadati</taxon>
        <taxon>Bacteroidota</taxon>
        <taxon>Bacteroidia</taxon>
        <taxon>Bacteroidales</taxon>
        <taxon>Prevotellaceae</taxon>
        <taxon>Leyella</taxon>
    </lineage>
</organism>
<dbReference type="InterPro" id="IPR051083">
    <property type="entry name" value="GrpII_Intron_Splice-Mob/Def"/>
</dbReference>
<comment type="caution">
    <text evidence="3">The sequence shown here is derived from an EMBL/GenBank/DDBJ whole genome shotgun (WGS) entry which is preliminary data.</text>
</comment>
<proteinExistence type="inferred from homology"/>
<dbReference type="PROSITE" id="PS50878">
    <property type="entry name" value="RT_POL"/>
    <property type="match status" value="1"/>
</dbReference>
<evidence type="ECO:0000313" key="3">
    <source>
        <dbReference type="EMBL" id="MDN0026267.1"/>
    </source>
</evidence>
<dbReference type="AlphaFoldDB" id="A0AAW7JLF4"/>
<feature type="domain" description="Reverse transcriptase" evidence="2">
    <location>
        <begin position="1"/>
        <end position="270"/>
    </location>
</feature>
<dbReference type="InterPro" id="IPR043502">
    <property type="entry name" value="DNA/RNA_pol_sf"/>
</dbReference>
<keyword evidence="3" id="KW-0808">Transferase</keyword>
<evidence type="ECO:0000256" key="1">
    <source>
        <dbReference type="ARBA" id="ARBA00034120"/>
    </source>
</evidence>
<dbReference type="RefSeq" id="WP_087278300.1">
    <property type="nucleotide sequence ID" value="NZ_JAUEIF010000014.1"/>
</dbReference>
<evidence type="ECO:0000259" key="2">
    <source>
        <dbReference type="PROSITE" id="PS50878"/>
    </source>
</evidence>
<evidence type="ECO:0000313" key="4">
    <source>
        <dbReference type="Proteomes" id="UP001168478"/>
    </source>
</evidence>
<dbReference type="SUPFAM" id="SSF56672">
    <property type="entry name" value="DNA/RNA polymerases"/>
    <property type="match status" value="1"/>
</dbReference>
<protein>
    <submittedName>
        <fullName evidence="3">Reverse transcriptase/maturase family protein</fullName>
    </submittedName>
</protein>
<gene>
    <name evidence="3" type="ORF">QVN84_12180</name>
</gene>
<dbReference type="Proteomes" id="UP001168478">
    <property type="component" value="Unassembled WGS sequence"/>
</dbReference>
<name>A0AAW7JLF4_9BACT</name>
<dbReference type="GO" id="GO:0003964">
    <property type="term" value="F:RNA-directed DNA polymerase activity"/>
    <property type="evidence" value="ECO:0007669"/>
    <property type="project" value="UniProtKB-KW"/>
</dbReference>
<keyword evidence="3" id="KW-0548">Nucleotidyltransferase</keyword>